<comment type="pathway">
    <text evidence="1 9">Cell wall biogenesis; peptidoglycan biosynthesis.</text>
</comment>
<keyword evidence="6 9" id="KW-0133">Cell shape</keyword>
<dbReference type="InterPro" id="IPR050979">
    <property type="entry name" value="LD-transpeptidase"/>
</dbReference>
<dbReference type="Proteomes" id="UP001138921">
    <property type="component" value="Unassembled WGS sequence"/>
</dbReference>
<evidence type="ECO:0000313" key="13">
    <source>
        <dbReference type="Proteomes" id="UP001138921"/>
    </source>
</evidence>
<keyword evidence="3" id="KW-0328">Glycosyltransferase</keyword>
<comment type="caution">
    <text evidence="12">The sequence shown here is derived from an EMBL/GenBank/DDBJ whole genome shotgun (WGS) entry which is preliminary data.</text>
</comment>
<dbReference type="GO" id="GO:0071555">
    <property type="term" value="P:cell wall organization"/>
    <property type="evidence" value="ECO:0007669"/>
    <property type="project" value="UniProtKB-UniRule"/>
</dbReference>
<dbReference type="InterPro" id="IPR005490">
    <property type="entry name" value="LD_TPept_cat_dom"/>
</dbReference>
<evidence type="ECO:0000259" key="11">
    <source>
        <dbReference type="PROSITE" id="PS52029"/>
    </source>
</evidence>
<keyword evidence="4" id="KW-0808">Transferase</keyword>
<organism evidence="12 13">
    <name type="scientific">Aminobacter anthyllidis</name>
    <dbReference type="NCBI Taxonomy" id="1035067"/>
    <lineage>
        <taxon>Bacteria</taxon>
        <taxon>Pseudomonadati</taxon>
        <taxon>Pseudomonadota</taxon>
        <taxon>Alphaproteobacteria</taxon>
        <taxon>Hyphomicrobiales</taxon>
        <taxon>Phyllobacteriaceae</taxon>
        <taxon>Aminobacter</taxon>
    </lineage>
</organism>
<evidence type="ECO:0000256" key="6">
    <source>
        <dbReference type="ARBA" id="ARBA00022960"/>
    </source>
</evidence>
<comment type="similarity">
    <text evidence="2">Belongs to the YkuD family.</text>
</comment>
<evidence type="ECO:0000256" key="1">
    <source>
        <dbReference type="ARBA" id="ARBA00004752"/>
    </source>
</evidence>
<evidence type="ECO:0000256" key="4">
    <source>
        <dbReference type="ARBA" id="ARBA00022679"/>
    </source>
</evidence>
<dbReference type="RefSeq" id="WP_214390164.1">
    <property type="nucleotide sequence ID" value="NZ_JAFLWW010000003.1"/>
</dbReference>
<keyword evidence="10" id="KW-0732">Signal</keyword>
<dbReference type="PROSITE" id="PS52029">
    <property type="entry name" value="LD_TPASE"/>
    <property type="match status" value="1"/>
</dbReference>
<dbReference type="CDD" id="cd16913">
    <property type="entry name" value="YkuD_like"/>
    <property type="match status" value="1"/>
</dbReference>
<evidence type="ECO:0000256" key="5">
    <source>
        <dbReference type="ARBA" id="ARBA00022801"/>
    </source>
</evidence>
<feature type="domain" description="L,D-TPase catalytic" evidence="11">
    <location>
        <begin position="56"/>
        <end position="193"/>
    </location>
</feature>
<dbReference type="GO" id="GO:0018104">
    <property type="term" value="P:peptidoglycan-protein cross-linking"/>
    <property type="evidence" value="ECO:0007669"/>
    <property type="project" value="TreeGrafter"/>
</dbReference>
<evidence type="ECO:0000256" key="10">
    <source>
        <dbReference type="SAM" id="SignalP"/>
    </source>
</evidence>
<reference evidence="12" key="1">
    <citation type="journal article" date="2021" name="Microorganisms">
        <title>Phylogenomic Reconstruction and Metabolic Potential of the Genus Aminobacter.</title>
        <authorList>
            <person name="Artuso I."/>
            <person name="Turrini P."/>
            <person name="Pirolo M."/>
            <person name="Lugli G.A."/>
            <person name="Ventura M."/>
            <person name="Visca P."/>
        </authorList>
    </citation>
    <scope>NUCLEOTIDE SEQUENCE</scope>
    <source>
        <strain evidence="12">LMG 26462</strain>
    </source>
</reference>
<keyword evidence="8 9" id="KW-0961">Cell wall biogenesis/degradation</keyword>
<feature type="active site" description="Proton donor/acceptor" evidence="9">
    <location>
        <position position="153"/>
    </location>
</feature>
<keyword evidence="5" id="KW-0378">Hydrolase</keyword>
<protein>
    <submittedName>
        <fullName evidence="12">L,D-transpeptidase</fullName>
    </submittedName>
</protein>
<dbReference type="GO" id="GO:0005576">
    <property type="term" value="C:extracellular region"/>
    <property type="evidence" value="ECO:0007669"/>
    <property type="project" value="TreeGrafter"/>
</dbReference>
<evidence type="ECO:0000256" key="2">
    <source>
        <dbReference type="ARBA" id="ARBA00005992"/>
    </source>
</evidence>
<sequence>MIKLIDRRSLLLSFVGTLAAGRLASAQTAKPGKKPFQIDPRFLPQVVAFPYEYAVGTVVVDPANRFLYLVEAAGLARRYGIGVGKAGLAFRGTAEVGRKAKWPSWRPTDNMIRRDPKKYAKYAGGVHGGRNNPLGARALYLYRNGQDTLYRIHGTTEPWTIGKAVSNGCVRMVNDHVTDLYERVPVGARVVVIG</sequence>
<name>A0A9X1A9S9_9HYPH</name>
<dbReference type="GO" id="GO:0008360">
    <property type="term" value="P:regulation of cell shape"/>
    <property type="evidence" value="ECO:0007669"/>
    <property type="project" value="UniProtKB-UniRule"/>
</dbReference>
<dbReference type="GO" id="GO:0071972">
    <property type="term" value="F:peptidoglycan L,D-transpeptidase activity"/>
    <property type="evidence" value="ECO:0007669"/>
    <property type="project" value="TreeGrafter"/>
</dbReference>
<keyword evidence="13" id="KW-1185">Reference proteome</keyword>
<evidence type="ECO:0000256" key="8">
    <source>
        <dbReference type="ARBA" id="ARBA00023316"/>
    </source>
</evidence>
<dbReference type="PANTHER" id="PTHR30582">
    <property type="entry name" value="L,D-TRANSPEPTIDASE"/>
    <property type="match status" value="1"/>
</dbReference>
<proteinExistence type="inferred from homology"/>
<dbReference type="FunFam" id="2.40.440.10:FF:000002">
    <property type="entry name" value="L,D-transpeptidase ErfK/SrfK"/>
    <property type="match status" value="1"/>
</dbReference>
<dbReference type="AlphaFoldDB" id="A0A9X1A9S9"/>
<accession>A0A9X1A9S9</accession>
<dbReference type="SUPFAM" id="SSF141523">
    <property type="entry name" value="L,D-transpeptidase catalytic domain-like"/>
    <property type="match status" value="1"/>
</dbReference>
<feature type="signal peptide" evidence="10">
    <location>
        <begin position="1"/>
        <end position="19"/>
    </location>
</feature>
<feature type="chain" id="PRO_5040902363" evidence="10">
    <location>
        <begin position="20"/>
        <end position="194"/>
    </location>
</feature>
<feature type="active site" description="Nucleophile" evidence="9">
    <location>
        <position position="169"/>
    </location>
</feature>
<dbReference type="Gene3D" id="2.40.440.10">
    <property type="entry name" value="L,D-transpeptidase catalytic domain-like"/>
    <property type="match status" value="1"/>
</dbReference>
<dbReference type="PANTHER" id="PTHR30582:SF24">
    <property type="entry name" value="L,D-TRANSPEPTIDASE ERFK_SRFK-RELATED"/>
    <property type="match status" value="1"/>
</dbReference>
<gene>
    <name evidence="12" type="ORF">J1C56_09615</name>
</gene>
<keyword evidence="7 9" id="KW-0573">Peptidoglycan synthesis</keyword>
<reference evidence="12" key="2">
    <citation type="submission" date="2021-03" db="EMBL/GenBank/DDBJ databases">
        <authorList>
            <person name="Artuso I."/>
            <person name="Turrini P."/>
            <person name="Pirolo M."/>
            <person name="Lugli G.A."/>
            <person name="Ventura M."/>
            <person name="Visca P."/>
        </authorList>
    </citation>
    <scope>NUCLEOTIDE SEQUENCE</scope>
    <source>
        <strain evidence="12">LMG 26462</strain>
    </source>
</reference>
<evidence type="ECO:0000256" key="9">
    <source>
        <dbReference type="PROSITE-ProRule" id="PRU01373"/>
    </source>
</evidence>
<dbReference type="Pfam" id="PF03734">
    <property type="entry name" value="YkuD"/>
    <property type="match status" value="1"/>
</dbReference>
<dbReference type="EMBL" id="JAFLWW010000003">
    <property type="protein sequence ID" value="MBT1155847.1"/>
    <property type="molecule type" value="Genomic_DNA"/>
</dbReference>
<dbReference type="GO" id="GO:0016757">
    <property type="term" value="F:glycosyltransferase activity"/>
    <property type="evidence" value="ECO:0007669"/>
    <property type="project" value="UniProtKB-KW"/>
</dbReference>
<dbReference type="InterPro" id="IPR038063">
    <property type="entry name" value="Transpep_catalytic_dom"/>
</dbReference>
<evidence type="ECO:0000313" key="12">
    <source>
        <dbReference type="EMBL" id="MBT1155847.1"/>
    </source>
</evidence>
<evidence type="ECO:0000256" key="7">
    <source>
        <dbReference type="ARBA" id="ARBA00022984"/>
    </source>
</evidence>
<evidence type="ECO:0000256" key="3">
    <source>
        <dbReference type="ARBA" id="ARBA00022676"/>
    </source>
</evidence>